<dbReference type="CDD" id="cd00387">
    <property type="entry name" value="Ribosomal_L7_L12"/>
    <property type="match status" value="1"/>
</dbReference>
<evidence type="ECO:0000259" key="7">
    <source>
        <dbReference type="Pfam" id="PF16320"/>
    </source>
</evidence>
<comment type="similarity">
    <text evidence="1 4">Belongs to the bacterial ribosomal protein bL12 family.</text>
</comment>
<dbReference type="InterPro" id="IPR036235">
    <property type="entry name" value="Ribosomal_bL12_oligo_N_sf"/>
</dbReference>
<sequence length="131" mass="14359">MNNKIIEIINSLKSLSLLEASKLVKEIEKTFDVETSYASQSNTISMLSGEETSNSDEKNEQTEFNLILEEVPSAKKIAILKVVRSITGLGLKEAKNLVESSPKTVKEGATKEASEEMKKKLEEAGAKVSIK</sequence>
<evidence type="ECO:0000256" key="1">
    <source>
        <dbReference type="ARBA" id="ARBA00007197"/>
    </source>
</evidence>
<dbReference type="SUPFAM" id="SSF48300">
    <property type="entry name" value="Ribosomal protein L7/12, oligomerisation (N-terminal) domain"/>
    <property type="match status" value="1"/>
</dbReference>
<dbReference type="HAMAP" id="MF_00368">
    <property type="entry name" value="Ribosomal_bL12"/>
    <property type="match status" value="1"/>
</dbReference>
<comment type="function">
    <text evidence="4">Forms part of the ribosomal stalk which helps the ribosome interact with GTP-bound translation factors. Is thus essential for accurate translation.</text>
</comment>
<dbReference type="AlphaFoldDB" id="A0A345UB00"/>
<gene>
    <name evidence="4 8" type="primary">rpl12</name>
</gene>
<feature type="compositionally biased region" description="Polar residues" evidence="5">
    <location>
        <begin position="36"/>
        <end position="52"/>
    </location>
</feature>
<dbReference type="Gene3D" id="1.20.5.710">
    <property type="entry name" value="Single helix bin"/>
    <property type="match status" value="1"/>
</dbReference>
<dbReference type="GeneID" id="37624316"/>
<keyword evidence="3 4" id="KW-0687">Ribonucleoprotein</keyword>
<evidence type="ECO:0000256" key="2">
    <source>
        <dbReference type="ARBA" id="ARBA00022980"/>
    </source>
</evidence>
<dbReference type="InterPro" id="IPR014719">
    <property type="entry name" value="Ribosomal_bL12_C/ClpS-like"/>
</dbReference>
<feature type="region of interest" description="Disordered" evidence="5">
    <location>
        <begin position="35"/>
        <end position="60"/>
    </location>
</feature>
<dbReference type="InterPro" id="IPR000206">
    <property type="entry name" value="Ribosomal_bL12"/>
</dbReference>
<name>A0A345UB00_9FLOR</name>
<dbReference type="PANTHER" id="PTHR45987:SF4">
    <property type="entry name" value="LARGE RIBOSOMAL SUBUNIT PROTEIN BL12M"/>
    <property type="match status" value="1"/>
</dbReference>
<dbReference type="PANTHER" id="PTHR45987">
    <property type="entry name" value="39S RIBOSOMAL PROTEIN L12"/>
    <property type="match status" value="1"/>
</dbReference>
<evidence type="ECO:0000259" key="6">
    <source>
        <dbReference type="Pfam" id="PF00542"/>
    </source>
</evidence>
<dbReference type="GO" id="GO:0006412">
    <property type="term" value="P:translation"/>
    <property type="evidence" value="ECO:0007669"/>
    <property type="project" value="UniProtKB-UniRule"/>
</dbReference>
<keyword evidence="8" id="KW-0150">Chloroplast</keyword>
<dbReference type="Pfam" id="PF00542">
    <property type="entry name" value="Ribosomal_L12"/>
    <property type="match status" value="1"/>
</dbReference>
<dbReference type="Pfam" id="PF16320">
    <property type="entry name" value="Ribosomal_L12_N"/>
    <property type="match status" value="1"/>
</dbReference>
<dbReference type="NCBIfam" id="TIGR00855">
    <property type="entry name" value="L12"/>
    <property type="match status" value="1"/>
</dbReference>
<comment type="subcellular location">
    <subcellularLocation>
        <location evidence="4">Plastid</location>
        <location evidence="4">Chloroplast</location>
    </subcellularLocation>
</comment>
<proteinExistence type="inferred from homology"/>
<keyword evidence="2 4" id="KW-0689">Ribosomal protein</keyword>
<evidence type="ECO:0000256" key="3">
    <source>
        <dbReference type="ARBA" id="ARBA00023274"/>
    </source>
</evidence>
<dbReference type="GO" id="GO:0003735">
    <property type="term" value="F:structural constituent of ribosome"/>
    <property type="evidence" value="ECO:0007669"/>
    <property type="project" value="InterPro"/>
</dbReference>
<dbReference type="Gene3D" id="3.30.1390.10">
    <property type="match status" value="1"/>
</dbReference>
<evidence type="ECO:0000313" key="8">
    <source>
        <dbReference type="EMBL" id="AXI97636.1"/>
    </source>
</evidence>
<keyword evidence="8" id="KW-0934">Plastid</keyword>
<feature type="domain" description="Large ribosomal subunit protein bL12 oligomerization" evidence="7">
    <location>
        <begin position="4"/>
        <end position="35"/>
    </location>
</feature>
<dbReference type="RefSeq" id="YP_009511759.1">
    <property type="nucleotide sequence ID" value="NC_039145.1"/>
</dbReference>
<dbReference type="SUPFAM" id="SSF54736">
    <property type="entry name" value="ClpS-like"/>
    <property type="match status" value="1"/>
</dbReference>
<evidence type="ECO:0000256" key="5">
    <source>
        <dbReference type="SAM" id="MobiDB-lite"/>
    </source>
</evidence>
<feature type="compositionally biased region" description="Basic and acidic residues" evidence="5">
    <location>
        <begin position="104"/>
        <end position="125"/>
    </location>
</feature>
<dbReference type="FunFam" id="3.30.1390.10:FF:000001">
    <property type="entry name" value="50S ribosomal protein L7/L12"/>
    <property type="match status" value="1"/>
</dbReference>
<accession>A0A345UB00</accession>
<dbReference type="EMBL" id="MH396016">
    <property type="protein sequence ID" value="AXI97636.1"/>
    <property type="molecule type" value="Genomic_DNA"/>
</dbReference>
<geneLocation type="chloroplast" evidence="8"/>
<dbReference type="InterPro" id="IPR013823">
    <property type="entry name" value="Ribosomal_bL12_C"/>
</dbReference>
<dbReference type="GO" id="GO:0003729">
    <property type="term" value="F:mRNA binding"/>
    <property type="evidence" value="ECO:0007669"/>
    <property type="project" value="TreeGrafter"/>
</dbReference>
<comment type="subunit">
    <text evidence="4">Homodimer. Part of the ribosomal stalk of the 50S ribosomal subunit. Forms a multimeric L10(L12)X complex, where L10 forms an elongated spine to which 2 to 4 L12 dimers bind in a sequential fashion. Binds GTP-bound translation factors.</text>
</comment>
<evidence type="ECO:0000256" key="4">
    <source>
        <dbReference type="HAMAP-Rule" id="MF_00368"/>
    </source>
</evidence>
<dbReference type="GO" id="GO:0022625">
    <property type="term" value="C:cytosolic large ribosomal subunit"/>
    <property type="evidence" value="ECO:0007669"/>
    <property type="project" value="TreeGrafter"/>
</dbReference>
<feature type="domain" description="Large ribosomal subunit protein bL12 C-terminal" evidence="6">
    <location>
        <begin position="64"/>
        <end position="131"/>
    </location>
</feature>
<dbReference type="GO" id="GO:0009507">
    <property type="term" value="C:chloroplast"/>
    <property type="evidence" value="ECO:0007669"/>
    <property type="project" value="UniProtKB-SubCell"/>
</dbReference>
<organism evidence="8">
    <name type="scientific">Melanthalia intermedia</name>
    <dbReference type="NCBI Taxonomy" id="172989"/>
    <lineage>
        <taxon>Eukaryota</taxon>
        <taxon>Rhodophyta</taxon>
        <taxon>Florideophyceae</taxon>
        <taxon>Rhodymeniophycidae</taxon>
        <taxon>Gracilariales</taxon>
        <taxon>Gracilariaceae</taxon>
        <taxon>Melanthalia</taxon>
    </lineage>
</organism>
<protein>
    <recommendedName>
        <fullName evidence="4">Large ribosomal subunit protein bL12c</fullName>
    </recommendedName>
</protein>
<dbReference type="InterPro" id="IPR008932">
    <property type="entry name" value="Ribosomal_bL12_oligo"/>
</dbReference>
<reference evidence="8" key="1">
    <citation type="submission" date="2018-05" db="EMBL/GenBank/DDBJ databases">
        <title>Organellar genomes of Gracilariaceae.</title>
        <authorList>
            <person name="Iha C."/>
            <person name="Oliveira M.C."/>
        </authorList>
    </citation>
    <scope>NUCLEOTIDE SEQUENCE</scope>
</reference>
<feature type="region of interest" description="Disordered" evidence="5">
    <location>
        <begin position="100"/>
        <end position="131"/>
    </location>
</feature>